<name>A0A1J0KVT0_9GAMM</name>
<protein>
    <submittedName>
        <fullName evidence="2">Putative membrane protein</fullName>
    </submittedName>
</protein>
<feature type="transmembrane region" description="Helical" evidence="1">
    <location>
        <begin position="198"/>
        <end position="218"/>
    </location>
</feature>
<organism evidence="2 3">
    <name type="scientific">Francisella frigiditurris</name>
    <dbReference type="NCBI Taxonomy" id="1542390"/>
    <lineage>
        <taxon>Bacteria</taxon>
        <taxon>Pseudomonadati</taxon>
        <taxon>Pseudomonadota</taxon>
        <taxon>Gammaproteobacteria</taxon>
        <taxon>Thiotrichales</taxon>
        <taxon>Francisellaceae</taxon>
        <taxon>Francisella</taxon>
    </lineage>
</organism>
<evidence type="ECO:0000256" key="1">
    <source>
        <dbReference type="SAM" id="Phobius"/>
    </source>
</evidence>
<keyword evidence="1" id="KW-0472">Membrane</keyword>
<feature type="transmembrane region" description="Helical" evidence="1">
    <location>
        <begin position="102"/>
        <end position="119"/>
    </location>
</feature>
<feature type="transmembrane region" description="Helical" evidence="1">
    <location>
        <begin position="70"/>
        <end position="90"/>
    </location>
</feature>
<accession>A0A1J0KVT0</accession>
<evidence type="ECO:0000313" key="3">
    <source>
        <dbReference type="Proteomes" id="UP000182521"/>
    </source>
</evidence>
<dbReference type="STRING" id="1542390.KX01_311"/>
<reference evidence="3" key="1">
    <citation type="submission" date="2014-10" db="EMBL/GenBank/DDBJ databases">
        <authorList>
            <person name="Kuske C.R."/>
            <person name="Challacombe J.F."/>
            <person name="Daligault H.E."/>
            <person name="Davenport K.W."/>
            <person name="Johnson S.L."/>
            <person name="Siddaramappa S."/>
            <person name="Petersen J.M."/>
        </authorList>
    </citation>
    <scope>NUCLEOTIDE SEQUENCE [LARGE SCALE GENOMIC DNA]</scope>
    <source>
        <strain evidence="3">CA97-1460</strain>
    </source>
</reference>
<feature type="transmembrane region" description="Helical" evidence="1">
    <location>
        <begin position="259"/>
        <end position="276"/>
    </location>
</feature>
<keyword evidence="1" id="KW-1133">Transmembrane helix</keyword>
<keyword evidence="1" id="KW-0812">Transmembrane</keyword>
<proteinExistence type="predicted"/>
<feature type="transmembrane region" description="Helical" evidence="1">
    <location>
        <begin position="288"/>
        <end position="308"/>
    </location>
</feature>
<feature type="transmembrane region" description="Helical" evidence="1">
    <location>
        <begin position="150"/>
        <end position="168"/>
    </location>
</feature>
<gene>
    <name evidence="2" type="ORF">KX01_311</name>
</gene>
<dbReference type="EMBL" id="CP009654">
    <property type="protein sequence ID" value="APC97873.1"/>
    <property type="molecule type" value="Genomic_DNA"/>
</dbReference>
<keyword evidence="3" id="KW-1185">Reference proteome</keyword>
<dbReference type="KEGG" id="frc:KX01_311"/>
<feature type="transmembrane region" description="Helical" evidence="1">
    <location>
        <begin position="12"/>
        <end position="34"/>
    </location>
</feature>
<sequence>MLSNRDATVRKIIPYYVAFCWFAAITSSFITTIITHDKWIAGDWLINYEGGFVRRGIIGQVIYELSELTAISPGTFVFLILLSLFSLYYYCINYLLKKQEHILPYVFLVFAPFTLAFQVTSPEDIRKPAICYALLALTIVFTHKLSKKHFNIFFYALMVIGFPIVLLAHEATMIFVPYFLITYLYVNKVTIKSFIKMIVISIPAAVVFWGVIIFARYIPLDQMLMIKKSLAALGYTFKEAGSIEFLSCDLQVIISLKYIIYYSLGLALACLAFIPIRSRLAYIFKDKVLLLLFLAAVVMTLTIMAITVDWGRDICWNLIPLFLLTLIKQDDNKTEENLKESKLYHVNGKKLVIACIAYLTLWNMSALDPEDRMFIPLAAAKLIIHMDDLDAYYKPEVGKNICEQTNYLPFK</sequence>
<dbReference type="AlphaFoldDB" id="A0A1J0KVT0"/>
<dbReference type="Proteomes" id="UP000182521">
    <property type="component" value="Chromosome"/>
</dbReference>
<dbReference type="RefSeq" id="WP_071663321.1">
    <property type="nucleotide sequence ID" value="NZ_CP009654.1"/>
</dbReference>
<evidence type="ECO:0000313" key="2">
    <source>
        <dbReference type="EMBL" id="APC97873.1"/>
    </source>
</evidence>
<dbReference type="OrthoDB" id="7066290at2"/>